<dbReference type="AlphaFoldDB" id="A0A2M4BSW4"/>
<dbReference type="PROSITE" id="PS51406">
    <property type="entry name" value="FIBRINOGEN_C_2"/>
    <property type="match status" value="1"/>
</dbReference>
<dbReference type="InterPro" id="IPR050373">
    <property type="entry name" value="Fibrinogen_C-term_domain"/>
</dbReference>
<dbReference type="InterPro" id="IPR036056">
    <property type="entry name" value="Fibrinogen-like_C"/>
</dbReference>
<dbReference type="GO" id="GO:0005615">
    <property type="term" value="C:extracellular space"/>
    <property type="evidence" value="ECO:0007669"/>
    <property type="project" value="TreeGrafter"/>
</dbReference>
<dbReference type="Pfam" id="PF00147">
    <property type="entry name" value="Fibrinogen_C"/>
    <property type="match status" value="1"/>
</dbReference>
<accession>A0A2M4BSW4</accession>
<dbReference type="PANTHER" id="PTHR19143">
    <property type="entry name" value="FIBRINOGEN/TENASCIN/ANGIOPOEITIN"/>
    <property type="match status" value="1"/>
</dbReference>
<feature type="chain" id="PRO_5014643228" evidence="2">
    <location>
        <begin position="19"/>
        <end position="348"/>
    </location>
</feature>
<dbReference type="EMBL" id="GGFJ01006961">
    <property type="protein sequence ID" value="MBW56102.1"/>
    <property type="molecule type" value="Transcribed_RNA"/>
</dbReference>
<dbReference type="InterPro" id="IPR014716">
    <property type="entry name" value="Fibrinogen_a/b/g_C_1"/>
</dbReference>
<dbReference type="InterPro" id="IPR020837">
    <property type="entry name" value="Fibrinogen_CS"/>
</dbReference>
<dbReference type="SMART" id="SM00186">
    <property type="entry name" value="FBG"/>
    <property type="match status" value="1"/>
</dbReference>
<dbReference type="InterPro" id="IPR002181">
    <property type="entry name" value="Fibrinogen_a/b/g_C_dom"/>
</dbReference>
<sequence length="348" mass="40395">MAQLFWCLLLALTIPVRTETDKHDGQVDQDTVSSDNRTATVLATLQSVEQKLTKLQTDFRQVVSENRVLQKQYLEKVKDLPWQLAVLQAQLPQQCRAIAKNFSEATGERLDRFEETFLAKETRLHDMELLGMEVKVIRSCKERTDRAVSGKQILRAHYDSALFVGFCVGNRFGGGWLLIQRRMNGSLDFNRNWTEYRDGFGYSDSNYWIGLERLHQLTSARSCELAVDLQDFSMVYRYARYNAFAIGSEDEQYRLKTLGAYSGSAGDGLRNHEHMKFSTADRDNDENMDLHCAQKWQGGWWFKACFTSFLNGPYRNNGTTLVPKIVWYAFNKDWRGFKYVKMYIRPLD</sequence>
<proteinExistence type="predicted"/>
<dbReference type="PROSITE" id="PS00514">
    <property type="entry name" value="FIBRINOGEN_C_1"/>
    <property type="match status" value="1"/>
</dbReference>
<evidence type="ECO:0000259" key="3">
    <source>
        <dbReference type="PROSITE" id="PS51406"/>
    </source>
</evidence>
<keyword evidence="1" id="KW-1015">Disulfide bond</keyword>
<reference evidence="4" key="1">
    <citation type="submission" date="2018-01" db="EMBL/GenBank/DDBJ databases">
        <title>An insight into the sialome of Amazonian anophelines.</title>
        <authorList>
            <person name="Ribeiro J.M."/>
            <person name="Scarpassa V."/>
            <person name="Calvo E."/>
        </authorList>
    </citation>
    <scope>NUCLEOTIDE SEQUENCE</scope>
    <source>
        <tissue evidence="4">Salivary glands</tissue>
    </source>
</reference>
<evidence type="ECO:0000256" key="2">
    <source>
        <dbReference type="SAM" id="SignalP"/>
    </source>
</evidence>
<feature type="domain" description="Fibrinogen C-terminal" evidence="3">
    <location>
        <begin position="131"/>
        <end position="348"/>
    </location>
</feature>
<dbReference type="Gene3D" id="3.90.215.10">
    <property type="entry name" value="Gamma Fibrinogen, chain A, domain 1"/>
    <property type="match status" value="1"/>
</dbReference>
<protein>
    <submittedName>
        <fullName evidence="4">Putative ficolin</fullName>
    </submittedName>
</protein>
<dbReference type="SUPFAM" id="SSF56496">
    <property type="entry name" value="Fibrinogen C-terminal domain-like"/>
    <property type="match status" value="1"/>
</dbReference>
<dbReference type="PANTHER" id="PTHR19143:SF327">
    <property type="entry name" value="FI21813P1-RELATED"/>
    <property type="match status" value="1"/>
</dbReference>
<keyword evidence="2" id="KW-0732">Signal</keyword>
<evidence type="ECO:0000256" key="1">
    <source>
        <dbReference type="ARBA" id="ARBA00023157"/>
    </source>
</evidence>
<feature type="signal peptide" evidence="2">
    <location>
        <begin position="1"/>
        <end position="18"/>
    </location>
</feature>
<evidence type="ECO:0000313" key="4">
    <source>
        <dbReference type="EMBL" id="MBW56102.1"/>
    </source>
</evidence>
<dbReference type="CDD" id="cd00087">
    <property type="entry name" value="FReD"/>
    <property type="match status" value="1"/>
</dbReference>
<name>A0A2M4BSW4_9DIPT</name>
<organism evidence="4">
    <name type="scientific">Anopheles marajoara</name>
    <dbReference type="NCBI Taxonomy" id="58244"/>
    <lineage>
        <taxon>Eukaryota</taxon>
        <taxon>Metazoa</taxon>
        <taxon>Ecdysozoa</taxon>
        <taxon>Arthropoda</taxon>
        <taxon>Hexapoda</taxon>
        <taxon>Insecta</taxon>
        <taxon>Pterygota</taxon>
        <taxon>Neoptera</taxon>
        <taxon>Endopterygota</taxon>
        <taxon>Diptera</taxon>
        <taxon>Nematocera</taxon>
        <taxon>Culicoidea</taxon>
        <taxon>Culicidae</taxon>
        <taxon>Anophelinae</taxon>
        <taxon>Anopheles</taxon>
    </lineage>
</organism>